<comment type="caution">
    <text evidence="8">The sequence shown here is derived from an EMBL/GenBank/DDBJ whole genome shotgun (WGS) entry which is preliminary data.</text>
</comment>
<evidence type="ECO:0000256" key="5">
    <source>
        <dbReference type="ARBA" id="ARBA00023163"/>
    </source>
</evidence>
<protein>
    <submittedName>
        <fullName evidence="8">PLP-dependent aminotransferase family protein</fullName>
    </submittedName>
</protein>
<dbReference type="PANTHER" id="PTHR46577">
    <property type="entry name" value="HTH-TYPE TRANSCRIPTIONAL REGULATORY PROTEIN GABR"/>
    <property type="match status" value="1"/>
</dbReference>
<dbReference type="InterPro" id="IPR036388">
    <property type="entry name" value="WH-like_DNA-bd_sf"/>
</dbReference>
<comment type="similarity">
    <text evidence="1">In the C-terminal section; belongs to the class-I pyridoxal-phosphate-dependent aminotransferase family.</text>
</comment>
<evidence type="ECO:0000256" key="6">
    <source>
        <dbReference type="SAM" id="MobiDB-lite"/>
    </source>
</evidence>
<evidence type="ECO:0000256" key="1">
    <source>
        <dbReference type="ARBA" id="ARBA00005384"/>
    </source>
</evidence>
<dbReference type="RefSeq" id="WP_202957259.1">
    <property type="nucleotide sequence ID" value="NZ_JAPCID010000010.1"/>
</dbReference>
<feature type="region of interest" description="Disordered" evidence="6">
    <location>
        <begin position="1"/>
        <end position="38"/>
    </location>
</feature>
<dbReference type="InterPro" id="IPR015421">
    <property type="entry name" value="PyrdxlP-dep_Trfase_major"/>
</dbReference>
<accession>A0ABT4RGL6</accession>
<evidence type="ECO:0000256" key="4">
    <source>
        <dbReference type="ARBA" id="ARBA00023125"/>
    </source>
</evidence>
<evidence type="ECO:0000313" key="9">
    <source>
        <dbReference type="Proteomes" id="UP001147700"/>
    </source>
</evidence>
<evidence type="ECO:0000313" key="8">
    <source>
        <dbReference type="EMBL" id="MDA0137623.1"/>
    </source>
</evidence>
<dbReference type="InterPro" id="IPR000524">
    <property type="entry name" value="Tscrpt_reg_HTH_GntR"/>
</dbReference>
<keyword evidence="3" id="KW-0805">Transcription regulation</keyword>
<dbReference type="SUPFAM" id="SSF46785">
    <property type="entry name" value="Winged helix' DNA-binding domain"/>
    <property type="match status" value="1"/>
</dbReference>
<dbReference type="Pfam" id="PF00392">
    <property type="entry name" value="GntR"/>
    <property type="match status" value="1"/>
</dbReference>
<dbReference type="CDD" id="cd00609">
    <property type="entry name" value="AAT_like"/>
    <property type="match status" value="1"/>
</dbReference>
<dbReference type="PROSITE" id="PS50949">
    <property type="entry name" value="HTH_GNTR"/>
    <property type="match status" value="1"/>
</dbReference>
<dbReference type="Pfam" id="PF00155">
    <property type="entry name" value="Aminotran_1_2"/>
    <property type="match status" value="1"/>
</dbReference>
<gene>
    <name evidence="8" type="ORF">OJ962_08955</name>
</gene>
<dbReference type="InterPro" id="IPR051446">
    <property type="entry name" value="HTH_trans_reg/aminotransferase"/>
</dbReference>
<dbReference type="InterPro" id="IPR004839">
    <property type="entry name" value="Aminotransferase_I/II_large"/>
</dbReference>
<dbReference type="Gene3D" id="3.40.640.10">
    <property type="entry name" value="Type I PLP-dependent aspartate aminotransferase-like (Major domain)"/>
    <property type="match status" value="1"/>
</dbReference>
<dbReference type="GO" id="GO:0008483">
    <property type="term" value="F:transaminase activity"/>
    <property type="evidence" value="ECO:0007669"/>
    <property type="project" value="UniProtKB-KW"/>
</dbReference>
<sequence length="471" mass="49868">MAARRGPVGKPPERGQAGAPPAAGPVGPLERGGDEPLHEQVERQLRASIQAGRIPAGAALPSTRALAAALGVSRGVITEAYGQLASEGYLALRQGAPVRVAAAVQQRVREPARSLLPAFAYDLRPGVPDLAGFPADAWLRSLRAAWRTAPFATLGEPDPRGLPGLREALATQLARTRGAAADPEHLIVCGGFRAGFVELCRYLRMTGAEQIAVEDPGWHPARLAIEQAGLTVVPVPVDEQGVRVDLLDGVRAVLVTPGHQFPTGVALSPDRRAALVNWAADQEALIIEDDYDTELSEQRPGAVQGLAPERVVLLGSASKRLAPGLRLGWMLTPSWLTWPLTTTRAIEATANDVITQLAFTDFLERGELDRHLRRARATYASRRATLLTALAARLPHLTVRPAPPAGLFVLAEGDLDEHATAERAAARGVGVEPLALHRFEPGGSRGLVLGYGALAEPAVERAISLLAAAQV</sequence>
<feature type="domain" description="HTH gntR-type" evidence="7">
    <location>
        <begin position="35"/>
        <end position="103"/>
    </location>
</feature>
<dbReference type="Proteomes" id="UP001147700">
    <property type="component" value="Unassembled WGS sequence"/>
</dbReference>
<evidence type="ECO:0000256" key="2">
    <source>
        <dbReference type="ARBA" id="ARBA00022898"/>
    </source>
</evidence>
<evidence type="ECO:0000259" key="7">
    <source>
        <dbReference type="PROSITE" id="PS50949"/>
    </source>
</evidence>
<feature type="compositionally biased region" description="Low complexity" evidence="6">
    <location>
        <begin position="14"/>
        <end position="28"/>
    </location>
</feature>
<dbReference type="PANTHER" id="PTHR46577:SF1">
    <property type="entry name" value="HTH-TYPE TRANSCRIPTIONAL REGULATORY PROTEIN GABR"/>
    <property type="match status" value="1"/>
</dbReference>
<dbReference type="EMBL" id="JAPCID010000010">
    <property type="protein sequence ID" value="MDA0137623.1"/>
    <property type="molecule type" value="Genomic_DNA"/>
</dbReference>
<dbReference type="SUPFAM" id="SSF53383">
    <property type="entry name" value="PLP-dependent transferases"/>
    <property type="match status" value="1"/>
</dbReference>
<keyword evidence="5" id="KW-0804">Transcription</keyword>
<dbReference type="Gene3D" id="1.10.10.10">
    <property type="entry name" value="Winged helix-like DNA-binding domain superfamily/Winged helix DNA-binding domain"/>
    <property type="match status" value="1"/>
</dbReference>
<keyword evidence="4" id="KW-0238">DNA-binding</keyword>
<name>A0ABT4RGL6_9ACTN</name>
<dbReference type="InterPro" id="IPR036390">
    <property type="entry name" value="WH_DNA-bd_sf"/>
</dbReference>
<dbReference type="CDD" id="cd07377">
    <property type="entry name" value="WHTH_GntR"/>
    <property type="match status" value="1"/>
</dbReference>
<keyword evidence="8" id="KW-0808">Transferase</keyword>
<dbReference type="SMART" id="SM00345">
    <property type="entry name" value="HTH_GNTR"/>
    <property type="match status" value="1"/>
</dbReference>
<keyword evidence="2" id="KW-0663">Pyridoxal phosphate</keyword>
<evidence type="ECO:0000256" key="3">
    <source>
        <dbReference type="ARBA" id="ARBA00023015"/>
    </source>
</evidence>
<keyword evidence="8" id="KW-0032">Aminotransferase</keyword>
<reference evidence="8" key="1">
    <citation type="submission" date="2022-10" db="EMBL/GenBank/DDBJ databases">
        <title>The WGS of Solirubrobacter sp. CPCC 204708.</title>
        <authorList>
            <person name="Jiang Z."/>
        </authorList>
    </citation>
    <scope>NUCLEOTIDE SEQUENCE</scope>
    <source>
        <strain evidence="8">CPCC 204708</strain>
    </source>
</reference>
<proteinExistence type="inferred from homology"/>
<dbReference type="InterPro" id="IPR015424">
    <property type="entry name" value="PyrdxlP-dep_Trfase"/>
</dbReference>
<keyword evidence="9" id="KW-1185">Reference proteome</keyword>
<dbReference type="PRINTS" id="PR00035">
    <property type="entry name" value="HTHGNTR"/>
</dbReference>
<organism evidence="8 9">
    <name type="scientific">Solirubrobacter deserti</name>
    <dbReference type="NCBI Taxonomy" id="2282478"/>
    <lineage>
        <taxon>Bacteria</taxon>
        <taxon>Bacillati</taxon>
        <taxon>Actinomycetota</taxon>
        <taxon>Thermoleophilia</taxon>
        <taxon>Solirubrobacterales</taxon>
        <taxon>Solirubrobacteraceae</taxon>
        <taxon>Solirubrobacter</taxon>
    </lineage>
</organism>